<dbReference type="InterPro" id="IPR009582">
    <property type="entry name" value="Spc2/SPCS2"/>
</dbReference>
<dbReference type="HOGENOM" id="CLU_706012_0_0_1"/>
<dbReference type="GO" id="GO:0005787">
    <property type="term" value="C:signal peptidase complex"/>
    <property type="evidence" value="ECO:0007669"/>
    <property type="project" value="InterPro"/>
</dbReference>
<evidence type="ECO:0000256" key="5">
    <source>
        <dbReference type="ARBA" id="ARBA00022824"/>
    </source>
</evidence>
<evidence type="ECO:0000256" key="4">
    <source>
        <dbReference type="ARBA" id="ARBA00022692"/>
    </source>
</evidence>
<evidence type="ECO:0000256" key="3">
    <source>
        <dbReference type="ARBA" id="ARBA00017057"/>
    </source>
</evidence>
<dbReference type="GO" id="GO:0006465">
    <property type="term" value="P:signal peptide processing"/>
    <property type="evidence" value="ECO:0007669"/>
    <property type="project" value="InterPro"/>
</dbReference>
<dbReference type="Proteomes" id="UP000015100">
    <property type="component" value="Unassembled WGS sequence"/>
</dbReference>
<proteinExistence type="inferred from homology"/>
<protein>
    <recommendedName>
        <fullName evidence="3">Signal peptidase complex subunit 2</fullName>
    </recommendedName>
</protein>
<keyword evidence="7 10" id="KW-0472">Membrane</keyword>
<feature type="region of interest" description="Disordered" evidence="9">
    <location>
        <begin position="1"/>
        <end position="69"/>
    </location>
</feature>
<keyword evidence="6 10" id="KW-1133">Transmembrane helix</keyword>
<evidence type="ECO:0000256" key="2">
    <source>
        <dbReference type="ARBA" id="ARBA00007324"/>
    </source>
</evidence>
<name>S8ABV1_DACHA</name>
<comment type="caution">
    <text evidence="11">The sequence shown here is derived from an EMBL/GenBank/DDBJ whole genome shotgun (WGS) entry which is preliminary data.</text>
</comment>
<feature type="compositionally biased region" description="Basic residues" evidence="9">
    <location>
        <begin position="382"/>
        <end position="391"/>
    </location>
</feature>
<comment type="subcellular location">
    <subcellularLocation>
        <location evidence="1">Endoplasmic reticulum membrane</location>
        <topology evidence="1">Multi-pass membrane protein</topology>
    </subcellularLocation>
</comment>
<dbReference type="GO" id="GO:0045047">
    <property type="term" value="P:protein targeting to ER"/>
    <property type="evidence" value="ECO:0007669"/>
    <property type="project" value="TreeGrafter"/>
</dbReference>
<keyword evidence="4 10" id="KW-0812">Transmembrane</keyword>
<dbReference type="OrthoDB" id="29558at2759"/>
<accession>S8ABV1</accession>
<feature type="compositionally biased region" description="Polar residues" evidence="9">
    <location>
        <begin position="32"/>
        <end position="48"/>
    </location>
</feature>
<evidence type="ECO:0000256" key="6">
    <source>
        <dbReference type="ARBA" id="ARBA00022989"/>
    </source>
</evidence>
<dbReference type="AlphaFoldDB" id="S8ABV1"/>
<comment type="function">
    <text evidence="8">Component of the signal peptidase complex (SPC) which catalyzes the cleavage of N-terminal signal sequences from nascent proteins as they are translocated into the lumen of the endoplasmic reticulum. Enhances the enzymatic activity of SPC and facilitates the interactions between different components of the translocation site.</text>
</comment>
<organism evidence="11 12">
    <name type="scientific">Dactylellina haptotyla (strain CBS 200.50)</name>
    <name type="common">Nematode-trapping fungus</name>
    <name type="synonym">Monacrosporium haptotylum</name>
    <dbReference type="NCBI Taxonomy" id="1284197"/>
    <lineage>
        <taxon>Eukaryota</taxon>
        <taxon>Fungi</taxon>
        <taxon>Dikarya</taxon>
        <taxon>Ascomycota</taxon>
        <taxon>Pezizomycotina</taxon>
        <taxon>Orbiliomycetes</taxon>
        <taxon>Orbiliales</taxon>
        <taxon>Orbiliaceae</taxon>
        <taxon>Dactylellina</taxon>
    </lineage>
</organism>
<dbReference type="Pfam" id="PF06703">
    <property type="entry name" value="SPC25"/>
    <property type="match status" value="1"/>
</dbReference>
<reference evidence="12" key="2">
    <citation type="submission" date="2013-04" db="EMBL/GenBank/DDBJ databases">
        <title>Genomic mechanisms accounting for the adaptation to parasitism in nematode-trapping fungi.</title>
        <authorList>
            <person name="Ahren D.G."/>
        </authorList>
    </citation>
    <scope>NUCLEOTIDE SEQUENCE [LARGE SCALE GENOMIC DNA]</scope>
    <source>
        <strain evidence="12">CBS 200.50</strain>
    </source>
</reference>
<comment type="similarity">
    <text evidence="2">Belongs to the SPCS2 family.</text>
</comment>
<dbReference type="PANTHER" id="PTHR13085">
    <property type="entry name" value="MICROSOMAL SIGNAL PEPTIDASE 25 KDA SUBUNIT"/>
    <property type="match status" value="1"/>
</dbReference>
<dbReference type="EMBL" id="AQGS01000539">
    <property type="protein sequence ID" value="EPS38596.1"/>
    <property type="molecule type" value="Genomic_DNA"/>
</dbReference>
<evidence type="ECO:0000313" key="11">
    <source>
        <dbReference type="EMBL" id="EPS38596.1"/>
    </source>
</evidence>
<dbReference type="eggNOG" id="ENOG502S46V">
    <property type="taxonomic scope" value="Eukaryota"/>
</dbReference>
<sequence>MEGIEYQRKEALDTFGETTIPDLSGKPDIPVSNPNQNTSGPSSAGQKTQQKHDTPPHPPPNPPEGQRTQEDALREVLSSLHKDEVENRRGHLDLRVSHSQIWQIIGEADVDSLRRSIWNIFQLWLESISPLPLIWGPFGDPIRHYNPGSTSVRCICICGRGFIRSDVPQYLAIKLANSSLRECEDLKNTTDDAVAAYLKTKSFNQSHTLTDVRLALSTAACILAGGTFYLDYTQGFEKTKTFTLYACVAYFTINTALTAWMYLFEGSTIYVGSHKTQPVSLTITSKVNKHDPTYHLNIIQSQTLDGRKVVRVREVKNAFMDWIDEKGFFVKKPFETWLGASVPWILENEDVPKELSSGVVTASGAQVSELLPGTEVGSGKGSVRRKSKKSS</sequence>
<keyword evidence="5" id="KW-0256">Endoplasmic reticulum</keyword>
<feature type="compositionally biased region" description="Basic and acidic residues" evidence="9">
    <location>
        <begin position="1"/>
        <end position="12"/>
    </location>
</feature>
<evidence type="ECO:0000256" key="7">
    <source>
        <dbReference type="ARBA" id="ARBA00023136"/>
    </source>
</evidence>
<evidence type="ECO:0000256" key="8">
    <source>
        <dbReference type="ARBA" id="ARBA00045608"/>
    </source>
</evidence>
<evidence type="ECO:0000313" key="12">
    <source>
        <dbReference type="Proteomes" id="UP000015100"/>
    </source>
</evidence>
<keyword evidence="12" id="KW-1185">Reference proteome</keyword>
<dbReference type="PANTHER" id="PTHR13085:SF0">
    <property type="entry name" value="SIGNAL PEPTIDASE COMPLEX SUBUNIT 2"/>
    <property type="match status" value="1"/>
</dbReference>
<reference evidence="11 12" key="1">
    <citation type="journal article" date="2013" name="PLoS Genet.">
        <title>Genomic mechanisms accounting for the adaptation to parasitism in nematode-trapping fungi.</title>
        <authorList>
            <person name="Meerupati T."/>
            <person name="Andersson K.M."/>
            <person name="Friman E."/>
            <person name="Kumar D."/>
            <person name="Tunlid A."/>
            <person name="Ahren D."/>
        </authorList>
    </citation>
    <scope>NUCLEOTIDE SEQUENCE [LARGE SCALE GENOMIC DNA]</scope>
    <source>
        <strain evidence="11 12">CBS 200.50</strain>
    </source>
</reference>
<feature type="region of interest" description="Disordered" evidence="9">
    <location>
        <begin position="371"/>
        <end position="391"/>
    </location>
</feature>
<evidence type="ECO:0000256" key="1">
    <source>
        <dbReference type="ARBA" id="ARBA00004477"/>
    </source>
</evidence>
<evidence type="ECO:0000256" key="9">
    <source>
        <dbReference type="SAM" id="MobiDB-lite"/>
    </source>
</evidence>
<evidence type="ECO:0000256" key="10">
    <source>
        <dbReference type="SAM" id="Phobius"/>
    </source>
</evidence>
<gene>
    <name evidence="11" type="ORF">H072_7709</name>
</gene>
<feature type="transmembrane region" description="Helical" evidence="10">
    <location>
        <begin position="242"/>
        <end position="263"/>
    </location>
</feature>